<evidence type="ECO:0000313" key="1">
    <source>
        <dbReference type="EMBL" id="KAJ1203243.1"/>
    </source>
</evidence>
<accession>A0AAV7VSC3</accession>
<comment type="caution">
    <text evidence="1">The sequence shown here is derived from an EMBL/GenBank/DDBJ whole genome shotgun (WGS) entry which is preliminary data.</text>
</comment>
<proteinExistence type="predicted"/>
<gene>
    <name evidence="1" type="ORF">NDU88_007035</name>
</gene>
<organism evidence="1 2">
    <name type="scientific">Pleurodeles waltl</name>
    <name type="common">Iberian ribbed newt</name>
    <dbReference type="NCBI Taxonomy" id="8319"/>
    <lineage>
        <taxon>Eukaryota</taxon>
        <taxon>Metazoa</taxon>
        <taxon>Chordata</taxon>
        <taxon>Craniata</taxon>
        <taxon>Vertebrata</taxon>
        <taxon>Euteleostomi</taxon>
        <taxon>Amphibia</taxon>
        <taxon>Batrachia</taxon>
        <taxon>Caudata</taxon>
        <taxon>Salamandroidea</taxon>
        <taxon>Salamandridae</taxon>
        <taxon>Pleurodelinae</taxon>
        <taxon>Pleurodeles</taxon>
    </lineage>
</organism>
<reference evidence="1" key="1">
    <citation type="journal article" date="2022" name="bioRxiv">
        <title>Sequencing and chromosome-scale assembly of the giantPleurodeles waltlgenome.</title>
        <authorList>
            <person name="Brown T."/>
            <person name="Elewa A."/>
            <person name="Iarovenko S."/>
            <person name="Subramanian E."/>
            <person name="Araus A.J."/>
            <person name="Petzold A."/>
            <person name="Susuki M."/>
            <person name="Suzuki K.-i.T."/>
            <person name="Hayashi T."/>
            <person name="Toyoda A."/>
            <person name="Oliveira C."/>
            <person name="Osipova E."/>
            <person name="Leigh N.D."/>
            <person name="Simon A."/>
            <person name="Yun M.H."/>
        </authorList>
    </citation>
    <scope>NUCLEOTIDE SEQUENCE</scope>
    <source>
        <strain evidence="1">20211129_DDA</strain>
        <tissue evidence="1">Liver</tissue>
    </source>
</reference>
<name>A0AAV7VSC3_PLEWA</name>
<evidence type="ECO:0000313" key="2">
    <source>
        <dbReference type="Proteomes" id="UP001066276"/>
    </source>
</evidence>
<sequence length="150" mass="16115">MQERSDRTGPAGDDQCWPLFLPCPIPLPVVPRIKNLSGLRPALGEVIRRGGREASRFCLFSLHLGRSGTLAGRTPSGDCLTGLQAGGTARSHCVIFSSVPRVRRAPRRLSGRAGQPLAIGSSGRLSRLCWSQYGGSLVHRLPDSGEVTSW</sequence>
<protein>
    <submittedName>
        <fullName evidence="1">Uncharacterized protein</fullName>
    </submittedName>
</protein>
<dbReference type="Proteomes" id="UP001066276">
    <property type="component" value="Chromosome 2_1"/>
</dbReference>
<keyword evidence="2" id="KW-1185">Reference proteome</keyword>
<dbReference type="AlphaFoldDB" id="A0AAV7VSC3"/>
<dbReference type="EMBL" id="JANPWB010000003">
    <property type="protein sequence ID" value="KAJ1203243.1"/>
    <property type="molecule type" value="Genomic_DNA"/>
</dbReference>